<evidence type="ECO:0008006" key="3">
    <source>
        <dbReference type="Google" id="ProtNLM"/>
    </source>
</evidence>
<evidence type="ECO:0000313" key="1">
    <source>
        <dbReference type="EMBL" id="GLR63005.1"/>
    </source>
</evidence>
<evidence type="ECO:0000313" key="2">
    <source>
        <dbReference type="Proteomes" id="UP001156682"/>
    </source>
</evidence>
<protein>
    <recommendedName>
        <fullName evidence="3">DUF2797 domain-containing protein</fullName>
    </recommendedName>
</protein>
<sequence>MLSLAGRLRKMGTEHTAQVSYELKLADGEGGLQSLALNPLLGKVLSLEFSGNIHCIHCERKTNKSFAQGYCYPCFKKLAQCDTCIVKPETCHYHLGTCREPAWGEAHCFKEHTVYLASTTGLKVGITRETNMPTRWMDQGAIAALPLIKVNNRLASGLVETTLGQTIKDKTAWQRMLKNEVEDLDLVKEAQQVLTEYQPQLTALDNLEYETLTLKPLFFDYPVLEYPTKVKSLNLDKTPKIEGQLLGIKGQYLLLDIGVINLRKYAGYEVRFSAH</sequence>
<proteinExistence type="predicted"/>
<gene>
    <name evidence="1" type="ORF">GCM10007878_04400</name>
</gene>
<dbReference type="EMBL" id="BSOR01000008">
    <property type="protein sequence ID" value="GLR63005.1"/>
    <property type="molecule type" value="Genomic_DNA"/>
</dbReference>
<organism evidence="1 2">
    <name type="scientific">Marinospirillum insulare</name>
    <dbReference type="NCBI Taxonomy" id="217169"/>
    <lineage>
        <taxon>Bacteria</taxon>
        <taxon>Pseudomonadati</taxon>
        <taxon>Pseudomonadota</taxon>
        <taxon>Gammaproteobacteria</taxon>
        <taxon>Oceanospirillales</taxon>
        <taxon>Oceanospirillaceae</taxon>
        <taxon>Marinospirillum</taxon>
    </lineage>
</organism>
<comment type="caution">
    <text evidence="1">The sequence shown here is derived from an EMBL/GenBank/DDBJ whole genome shotgun (WGS) entry which is preliminary data.</text>
</comment>
<dbReference type="Pfam" id="PF10977">
    <property type="entry name" value="DUF2797"/>
    <property type="match status" value="1"/>
</dbReference>
<keyword evidence="2" id="KW-1185">Reference proteome</keyword>
<accession>A0ABQ5ZYL4</accession>
<dbReference type="RefSeq" id="WP_027850610.1">
    <property type="nucleotide sequence ID" value="NZ_BSOR01000008.1"/>
</dbReference>
<reference evidence="2" key="1">
    <citation type="journal article" date="2019" name="Int. J. Syst. Evol. Microbiol.">
        <title>The Global Catalogue of Microorganisms (GCM) 10K type strain sequencing project: providing services to taxonomists for standard genome sequencing and annotation.</title>
        <authorList>
            <consortium name="The Broad Institute Genomics Platform"/>
            <consortium name="The Broad Institute Genome Sequencing Center for Infectious Disease"/>
            <person name="Wu L."/>
            <person name="Ma J."/>
        </authorList>
    </citation>
    <scope>NUCLEOTIDE SEQUENCE [LARGE SCALE GENOMIC DNA]</scope>
    <source>
        <strain evidence="2">NBRC 100033</strain>
    </source>
</reference>
<name>A0ABQ5ZYL4_9GAMM</name>
<dbReference type="InterPro" id="IPR021246">
    <property type="entry name" value="DUF2797"/>
</dbReference>
<dbReference type="Proteomes" id="UP001156682">
    <property type="component" value="Unassembled WGS sequence"/>
</dbReference>